<keyword evidence="12" id="KW-1185">Reference proteome</keyword>
<dbReference type="GO" id="GO:0008270">
    <property type="term" value="F:zinc ion binding"/>
    <property type="evidence" value="ECO:0007669"/>
    <property type="project" value="UniProtKB-KW"/>
</dbReference>
<evidence type="ECO:0000313" key="12">
    <source>
        <dbReference type="Proteomes" id="UP000014500"/>
    </source>
</evidence>
<dbReference type="InterPro" id="IPR012677">
    <property type="entry name" value="Nucleotide-bd_a/b_plait_sf"/>
</dbReference>
<dbReference type="InterPro" id="IPR035979">
    <property type="entry name" value="RBD_domain_sf"/>
</dbReference>
<dbReference type="HOGENOM" id="CLU_1410453_0_0_1"/>
<evidence type="ECO:0000256" key="1">
    <source>
        <dbReference type="ARBA" id="ARBA00004123"/>
    </source>
</evidence>
<evidence type="ECO:0000256" key="2">
    <source>
        <dbReference type="ARBA" id="ARBA00022723"/>
    </source>
</evidence>
<dbReference type="AlphaFoldDB" id="T1JJZ8"/>
<dbReference type="STRING" id="126957.T1JJZ8"/>
<dbReference type="InterPro" id="IPR000504">
    <property type="entry name" value="RRM_dom"/>
</dbReference>
<dbReference type="GO" id="GO:0000398">
    <property type="term" value="P:mRNA splicing, via spliceosome"/>
    <property type="evidence" value="ECO:0007669"/>
    <property type="project" value="TreeGrafter"/>
</dbReference>
<dbReference type="OMA" id="KCNTSRE"/>
<dbReference type="SUPFAM" id="SSF90209">
    <property type="entry name" value="Ran binding protein zinc finger-like"/>
    <property type="match status" value="1"/>
</dbReference>
<keyword evidence="5 7" id="KW-0694">RNA-binding</keyword>
<dbReference type="SMART" id="SM00547">
    <property type="entry name" value="ZnF_RBZ"/>
    <property type="match status" value="1"/>
</dbReference>
<keyword evidence="4" id="KW-0862">Zinc</keyword>
<proteinExistence type="predicted"/>
<dbReference type="Pfam" id="PF00076">
    <property type="entry name" value="RRM_1"/>
    <property type="match status" value="1"/>
</dbReference>
<dbReference type="PhylomeDB" id="T1JJZ8"/>
<dbReference type="PROSITE" id="PS50199">
    <property type="entry name" value="ZF_RANBP2_2"/>
    <property type="match status" value="1"/>
</dbReference>
<reference evidence="12" key="1">
    <citation type="submission" date="2011-05" db="EMBL/GenBank/DDBJ databases">
        <authorList>
            <person name="Richards S.R."/>
            <person name="Qu J."/>
            <person name="Jiang H."/>
            <person name="Jhangiani S.N."/>
            <person name="Agravi P."/>
            <person name="Goodspeed R."/>
            <person name="Gross S."/>
            <person name="Mandapat C."/>
            <person name="Jackson L."/>
            <person name="Mathew T."/>
            <person name="Pu L."/>
            <person name="Thornton R."/>
            <person name="Saada N."/>
            <person name="Wilczek-Boney K.B."/>
            <person name="Lee S."/>
            <person name="Kovar C."/>
            <person name="Wu Y."/>
            <person name="Scherer S.E."/>
            <person name="Worley K.C."/>
            <person name="Muzny D.M."/>
            <person name="Gibbs R."/>
        </authorList>
    </citation>
    <scope>NUCLEOTIDE SEQUENCE</scope>
    <source>
        <strain evidence="12">Brora</strain>
    </source>
</reference>
<feature type="domain" description="RanBP2-type" evidence="10">
    <location>
        <begin position="12"/>
        <end position="45"/>
    </location>
</feature>
<dbReference type="InterPro" id="IPR001876">
    <property type="entry name" value="Znf_RanBP2"/>
</dbReference>
<protein>
    <recommendedName>
        <fullName evidence="13">RanBP2-type domain-containing protein</fullName>
    </recommendedName>
</protein>
<dbReference type="Gene3D" id="3.30.70.330">
    <property type="match status" value="1"/>
</dbReference>
<accession>T1JJZ8</accession>
<evidence type="ECO:0000256" key="6">
    <source>
        <dbReference type="ARBA" id="ARBA00023242"/>
    </source>
</evidence>
<evidence type="ECO:0000313" key="11">
    <source>
        <dbReference type="EnsemblMetazoa" id="SMAR014178-PA"/>
    </source>
</evidence>
<dbReference type="GO" id="GO:0005634">
    <property type="term" value="C:nucleus"/>
    <property type="evidence" value="ECO:0007669"/>
    <property type="project" value="UniProtKB-SubCell"/>
</dbReference>
<dbReference type="SUPFAM" id="SSF54928">
    <property type="entry name" value="RNA-binding domain, RBD"/>
    <property type="match status" value="1"/>
</dbReference>
<keyword evidence="2" id="KW-0479">Metal-binding</keyword>
<dbReference type="PROSITE" id="PS01358">
    <property type="entry name" value="ZF_RANBP2_1"/>
    <property type="match status" value="1"/>
</dbReference>
<dbReference type="GO" id="GO:0003723">
    <property type="term" value="F:RNA binding"/>
    <property type="evidence" value="ECO:0007669"/>
    <property type="project" value="UniProtKB-UniRule"/>
</dbReference>
<dbReference type="EMBL" id="JH430821">
    <property type="status" value="NOT_ANNOTATED_CDS"/>
    <property type="molecule type" value="Genomic_DNA"/>
</dbReference>
<evidence type="ECO:0000256" key="5">
    <source>
        <dbReference type="ARBA" id="ARBA00022884"/>
    </source>
</evidence>
<evidence type="ECO:0000256" key="4">
    <source>
        <dbReference type="ARBA" id="ARBA00022833"/>
    </source>
</evidence>
<dbReference type="PROSITE" id="PS50102">
    <property type="entry name" value="RRM"/>
    <property type="match status" value="1"/>
</dbReference>
<organism evidence="11 12">
    <name type="scientific">Strigamia maritima</name>
    <name type="common">European centipede</name>
    <name type="synonym">Geophilus maritimus</name>
    <dbReference type="NCBI Taxonomy" id="126957"/>
    <lineage>
        <taxon>Eukaryota</taxon>
        <taxon>Metazoa</taxon>
        <taxon>Ecdysozoa</taxon>
        <taxon>Arthropoda</taxon>
        <taxon>Myriapoda</taxon>
        <taxon>Chilopoda</taxon>
        <taxon>Pleurostigmophora</taxon>
        <taxon>Geophilomorpha</taxon>
        <taxon>Linotaeniidae</taxon>
        <taxon>Strigamia</taxon>
    </lineage>
</organism>
<reference evidence="11" key="2">
    <citation type="submission" date="2015-02" db="UniProtKB">
        <authorList>
            <consortium name="EnsemblMetazoa"/>
        </authorList>
    </citation>
    <scope>IDENTIFICATION</scope>
</reference>
<evidence type="ECO:0000259" key="9">
    <source>
        <dbReference type="PROSITE" id="PS50102"/>
    </source>
</evidence>
<dbReference type="InterPro" id="IPR036443">
    <property type="entry name" value="Znf_RanBP2_sf"/>
</dbReference>
<evidence type="ECO:0000256" key="8">
    <source>
        <dbReference type="PROSITE-ProRule" id="PRU00322"/>
    </source>
</evidence>
<keyword evidence="6" id="KW-0539">Nucleus</keyword>
<sequence length="193" mass="22108">MHYSIPKDGPYDRGVIKADWNCTKCGAHNFKRRDFCFKCNTSREEADQIRLGEGYDEVSNSPCNSEDVDKKRIRKMKKDHKGRLYRFTLDWVPTCVHTSSNRKEVTITTLLFRNLDILTTEEKILAALQGLTSLPIKNIRVAKDTLTNTSRGFCYVELNSTNEAVQLHDQLSGLTNLLFVDGKQSELLFLCIL</sequence>
<evidence type="ECO:0000256" key="7">
    <source>
        <dbReference type="PROSITE-ProRule" id="PRU00176"/>
    </source>
</evidence>
<dbReference type="CDD" id="cd12313">
    <property type="entry name" value="RRM1_RRM2_RBM5_like"/>
    <property type="match status" value="1"/>
</dbReference>
<dbReference type="PANTHER" id="PTHR13948">
    <property type="entry name" value="RNA-BINDING PROTEIN"/>
    <property type="match status" value="1"/>
</dbReference>
<keyword evidence="3 8" id="KW-0863">Zinc-finger</keyword>
<name>T1JJZ8_STRMM</name>
<evidence type="ECO:0000259" key="10">
    <source>
        <dbReference type="PROSITE" id="PS50199"/>
    </source>
</evidence>
<dbReference type="PANTHER" id="PTHR13948:SF3">
    <property type="entry name" value="FI21118P1"/>
    <property type="match status" value="1"/>
</dbReference>
<evidence type="ECO:0008006" key="13">
    <source>
        <dbReference type="Google" id="ProtNLM"/>
    </source>
</evidence>
<dbReference type="Proteomes" id="UP000014500">
    <property type="component" value="Unassembled WGS sequence"/>
</dbReference>
<evidence type="ECO:0000256" key="3">
    <source>
        <dbReference type="ARBA" id="ARBA00022771"/>
    </source>
</evidence>
<comment type="subcellular location">
    <subcellularLocation>
        <location evidence="1">Nucleus</location>
    </subcellularLocation>
</comment>
<dbReference type="EnsemblMetazoa" id="SMAR014178-RA">
    <property type="protein sequence ID" value="SMAR014178-PA"/>
    <property type="gene ID" value="SMAR014178"/>
</dbReference>
<dbReference type="Gene3D" id="4.10.1060.10">
    <property type="entry name" value="Zinc finger, RanBP2-type"/>
    <property type="match status" value="1"/>
</dbReference>
<feature type="domain" description="RRM" evidence="9">
    <location>
        <begin position="108"/>
        <end position="185"/>
    </location>
</feature>
<dbReference type="eggNOG" id="KOG0154">
    <property type="taxonomic scope" value="Eukaryota"/>
</dbReference>